<proteinExistence type="predicted"/>
<reference evidence="3" key="1">
    <citation type="submission" date="2017-02" db="EMBL/GenBank/DDBJ databases">
        <authorList>
            <person name="Regsiter A."/>
            <person name="William W."/>
        </authorList>
    </citation>
    <scope>NUCLEOTIDE SEQUENCE</scope>
    <source>
        <strain evidence="3">BdmA 4</strain>
    </source>
</reference>
<dbReference type="NCBIfam" id="NF033751">
    <property type="entry name" value="pallilysin_like"/>
    <property type="match status" value="1"/>
</dbReference>
<name>A0A3P3XTT5_9SPIR</name>
<evidence type="ECO:0000256" key="1">
    <source>
        <dbReference type="SAM" id="SignalP"/>
    </source>
</evidence>
<protein>
    <recommendedName>
        <fullName evidence="2">Pallilysin beta barrel domain-containing protein</fullName>
    </recommendedName>
</protein>
<evidence type="ECO:0000259" key="2">
    <source>
        <dbReference type="Pfam" id="PF18663"/>
    </source>
</evidence>
<feature type="domain" description="Pallilysin beta barrel" evidence="2">
    <location>
        <begin position="245"/>
        <end position="348"/>
    </location>
</feature>
<accession>A0A3P3XTT5</accession>
<feature type="signal peptide" evidence="1">
    <location>
        <begin position="1"/>
        <end position="17"/>
    </location>
</feature>
<feature type="chain" id="PRO_5017966126" description="Pallilysin beta barrel domain-containing protein" evidence="1">
    <location>
        <begin position="18"/>
        <end position="472"/>
    </location>
</feature>
<organism evidence="3">
    <name type="scientific">uncultured spirochete</name>
    <dbReference type="NCBI Taxonomy" id="156406"/>
    <lineage>
        <taxon>Bacteria</taxon>
        <taxon>Pseudomonadati</taxon>
        <taxon>Spirochaetota</taxon>
        <taxon>Spirochaetia</taxon>
        <taxon>Spirochaetales</taxon>
        <taxon>environmental samples</taxon>
    </lineage>
</organism>
<evidence type="ECO:0000313" key="3">
    <source>
        <dbReference type="EMBL" id="SLM19499.1"/>
    </source>
</evidence>
<gene>
    <name evidence="3" type="ORF">SPIRO4BDMA_51014</name>
</gene>
<dbReference type="EMBL" id="FWDO01000005">
    <property type="protein sequence ID" value="SLM19499.1"/>
    <property type="molecule type" value="Genomic_DNA"/>
</dbReference>
<dbReference type="Pfam" id="PF18663">
    <property type="entry name" value="Pallilysin"/>
    <property type="match status" value="1"/>
</dbReference>
<keyword evidence="1" id="KW-0732">Signal</keyword>
<dbReference type="InterPro" id="IPR041037">
    <property type="entry name" value="Pallilysin"/>
</dbReference>
<sequence length="472" mass="52136">MLKRTYIAAFLVASAFAAWLVALQRQENLQAAVPIENRTVMLEVPSGKNEVPSQNTIQQRAKITPLPGEIFLKTIDVNLDDDEDFEQVILSKKSTASTSLEIVVADFSQALGVYFRHFEGPIAATKLDSIIIQPMDVTADGLSDLLVQGLDASNDQTLTIFRRLSDRGYVRVFSGAGSEVTLQDPDNSGGASAASIVVQTPSDSPGMVVQTAYTWNNRLSSFEKKSETSVRQNNAFALGSGGTDAQVFLSWLNRLWTRNTDASDPRSLFLDVKNNALIFGDQQIQQRWIIKSAERNENRLYLTCSTSEASDLDRVVVIDAKAQDEIAVGIIDQQVSHFRRDEGWSGTYSGVAPVAALPQSIMRSEPNFDIFFGRYLGNDDSVLVLGPSKSIIVIDKKYREGIAKFYDYHGYQVLDFLQIKPNGLAGERLLFVVSAEQSGDGAIRRVRLEPAQVGPDGVRIDYRPPYEFTKTS</sequence>
<dbReference type="AlphaFoldDB" id="A0A3P3XTT5"/>